<evidence type="ECO:0000256" key="1">
    <source>
        <dbReference type="SAM" id="SignalP"/>
    </source>
</evidence>
<evidence type="ECO:0000313" key="2">
    <source>
        <dbReference type="EMBL" id="RFM26908.1"/>
    </source>
</evidence>
<keyword evidence="3" id="KW-1185">Reference proteome</keyword>
<organism evidence="2 3">
    <name type="scientific">Deminuibacter soli</name>
    <dbReference type="NCBI Taxonomy" id="2291815"/>
    <lineage>
        <taxon>Bacteria</taxon>
        <taxon>Pseudomonadati</taxon>
        <taxon>Bacteroidota</taxon>
        <taxon>Chitinophagia</taxon>
        <taxon>Chitinophagales</taxon>
        <taxon>Chitinophagaceae</taxon>
        <taxon>Deminuibacter</taxon>
    </lineage>
</organism>
<dbReference type="InterPro" id="IPR025535">
    <property type="entry name" value="DUF4421"/>
</dbReference>
<evidence type="ECO:0000313" key="3">
    <source>
        <dbReference type="Proteomes" id="UP000261284"/>
    </source>
</evidence>
<protein>
    <submittedName>
        <fullName evidence="2">DUF4421 domain-containing protein</fullName>
    </submittedName>
</protein>
<keyword evidence="1" id="KW-0732">Signal</keyword>
<dbReference type="Proteomes" id="UP000261284">
    <property type="component" value="Unassembled WGS sequence"/>
</dbReference>
<dbReference type="AlphaFoldDB" id="A0A3E1NGJ3"/>
<reference evidence="2 3" key="1">
    <citation type="submission" date="2018-08" db="EMBL/GenBank/DDBJ databases">
        <title>Chitinophagaceae sp. K23C18032701, a novel bacterium isolated from forest soil.</title>
        <authorList>
            <person name="Wang C."/>
        </authorList>
    </citation>
    <scope>NUCLEOTIDE SEQUENCE [LARGE SCALE GENOMIC DNA]</scope>
    <source>
        <strain evidence="2 3">K23C18032701</strain>
    </source>
</reference>
<dbReference type="OrthoDB" id="975269at2"/>
<dbReference type="EMBL" id="QTJU01000007">
    <property type="protein sequence ID" value="RFM26908.1"/>
    <property type="molecule type" value="Genomic_DNA"/>
</dbReference>
<gene>
    <name evidence="2" type="ORF">DXN05_18150</name>
</gene>
<accession>A0A3E1NGJ3</accession>
<feature type="signal peptide" evidence="1">
    <location>
        <begin position="1"/>
        <end position="29"/>
    </location>
</feature>
<comment type="caution">
    <text evidence="2">The sequence shown here is derived from an EMBL/GenBank/DDBJ whole genome shotgun (WGS) entry which is preliminary data.</text>
</comment>
<dbReference type="Pfam" id="PF14391">
    <property type="entry name" value="DUF4421"/>
    <property type="match status" value="1"/>
</dbReference>
<name>A0A3E1NGJ3_9BACT</name>
<proteinExistence type="predicted"/>
<dbReference type="RefSeq" id="WP_116848692.1">
    <property type="nucleotide sequence ID" value="NZ_QTJU01000007.1"/>
</dbReference>
<feature type="chain" id="PRO_5017776492" evidence="1">
    <location>
        <begin position="30"/>
        <end position="345"/>
    </location>
</feature>
<sequence>MKKTLFHQLPYSKALILCSMLLFAASVCAQDTARLRPVTSDSNWIEKYKDWIVLKLALENSAEFFSVNTDAFDYVFQPNPAELFRTYFSYRYISFYLTYIPHFLPGNNDDAEKGRTTGLGLGFGFNSHQWFTNADFSFTKGYYLENTKDFVPGWQPGDPYYQAHKLQVTSLGGSTGYNTNPRLSLAAVYGQTERQLKSAGAFLPVLSYRYFIINNKDTGITQKTNNFQLLLGAGYHHTFVVSKSLYLFGSFIPSFGYIDTRLLTRFREGNEITNRLSPVYQWEAKAGLGYNGRRFFSGLYLTANSSKHSQGLTTAVDQDGRVFLQLFAGYRFAAPKFLKRAVDKL</sequence>